<evidence type="ECO:0008006" key="4">
    <source>
        <dbReference type="Google" id="ProtNLM"/>
    </source>
</evidence>
<evidence type="ECO:0000256" key="1">
    <source>
        <dbReference type="SAM" id="Phobius"/>
    </source>
</evidence>
<dbReference type="EMBL" id="JAUSRA010000001">
    <property type="protein sequence ID" value="MDP9796575.1"/>
    <property type="molecule type" value="Genomic_DNA"/>
</dbReference>
<feature type="transmembrane region" description="Helical" evidence="1">
    <location>
        <begin position="188"/>
        <end position="208"/>
    </location>
</feature>
<gene>
    <name evidence="2" type="ORF">J2S43_005087</name>
</gene>
<evidence type="ECO:0000313" key="3">
    <source>
        <dbReference type="Proteomes" id="UP001240984"/>
    </source>
</evidence>
<comment type="caution">
    <text evidence="2">The sequence shown here is derived from an EMBL/GenBank/DDBJ whole genome shotgun (WGS) entry which is preliminary data.</text>
</comment>
<keyword evidence="1" id="KW-0472">Membrane</keyword>
<proteinExistence type="predicted"/>
<keyword evidence="1" id="KW-0812">Transmembrane</keyword>
<dbReference type="Proteomes" id="UP001240984">
    <property type="component" value="Unassembled WGS sequence"/>
</dbReference>
<feature type="transmembrane region" description="Helical" evidence="1">
    <location>
        <begin position="44"/>
        <end position="67"/>
    </location>
</feature>
<protein>
    <recommendedName>
        <fullName evidence="4">PH domain-containing protein</fullName>
    </recommendedName>
</protein>
<name>A0ABT9MYY0_9ACTN</name>
<dbReference type="RefSeq" id="WP_306833252.1">
    <property type="nucleotide sequence ID" value="NZ_JAUSRA010000001.1"/>
</dbReference>
<reference evidence="2 3" key="1">
    <citation type="submission" date="2023-07" db="EMBL/GenBank/DDBJ databases">
        <title>Sequencing the genomes of 1000 actinobacteria strains.</title>
        <authorList>
            <person name="Klenk H.-P."/>
        </authorList>
    </citation>
    <scope>NUCLEOTIDE SEQUENCE [LARGE SCALE GENOMIC DNA]</scope>
    <source>
        <strain evidence="2 3">DSM 44710</strain>
    </source>
</reference>
<accession>A0ABT9MYY0</accession>
<evidence type="ECO:0000313" key="2">
    <source>
        <dbReference type="EMBL" id="MDP9796575.1"/>
    </source>
</evidence>
<keyword evidence="1" id="KW-1133">Transmembrane helix</keyword>
<sequence length="255" mass="28155">MSRDLTLRGPILLAFVVLNSVLIMPVGLWSAVRLDARSPEGGFWHVGLMVSSWIFFCAVLIANVTAARLTAEGLRIRVVNPFRLDVAVRWDQIDRIWLDPVHPLRLLMIRLKDPDDVAGRRRVLRGRMRRSRARYRADVLLTMEGLRPGTGALAEAIPRLSGGLHRLESLPFEGAIVPRRSRNPFRTAVAGTVIITMLFPGLTFAVWGAVEGRWSTAVAAGLLSLAAALFLRRVLGDRRRTPGPGSAAATDVRDD</sequence>
<keyword evidence="3" id="KW-1185">Reference proteome</keyword>
<organism evidence="2 3">
    <name type="scientific">Catenuloplanes nepalensis</name>
    <dbReference type="NCBI Taxonomy" id="587533"/>
    <lineage>
        <taxon>Bacteria</taxon>
        <taxon>Bacillati</taxon>
        <taxon>Actinomycetota</taxon>
        <taxon>Actinomycetes</taxon>
        <taxon>Micromonosporales</taxon>
        <taxon>Micromonosporaceae</taxon>
        <taxon>Catenuloplanes</taxon>
    </lineage>
</organism>
<feature type="transmembrane region" description="Helical" evidence="1">
    <location>
        <begin position="214"/>
        <end position="231"/>
    </location>
</feature>
<feature type="transmembrane region" description="Helical" evidence="1">
    <location>
        <begin position="12"/>
        <end position="32"/>
    </location>
</feature>